<dbReference type="EMBL" id="AMQN01001528">
    <property type="status" value="NOT_ANNOTATED_CDS"/>
    <property type="molecule type" value="Genomic_DNA"/>
</dbReference>
<dbReference type="Pfam" id="PF00003">
    <property type="entry name" value="7tm_3"/>
    <property type="match status" value="1"/>
</dbReference>
<dbReference type="Gene3D" id="2.10.50.30">
    <property type="entry name" value="GPCR, family 3, nine cysteines domain"/>
    <property type="match status" value="1"/>
</dbReference>
<feature type="transmembrane region" description="Helical" evidence="11">
    <location>
        <begin position="710"/>
        <end position="732"/>
    </location>
</feature>
<accession>R7UAX3</accession>
<comment type="similarity">
    <text evidence="2">Belongs to the G-protein coupled receptor 3 family.</text>
</comment>
<comment type="subcellular location">
    <subcellularLocation>
        <location evidence="1">Cell membrane</location>
        <topology evidence="1">Multi-pass membrane protein</topology>
    </subcellularLocation>
</comment>
<proteinExistence type="inferred from homology"/>
<dbReference type="FunFam" id="3.40.50.2300:FF:000145">
    <property type="entry name" value="Glutamate receptor, metabotropic"/>
    <property type="match status" value="1"/>
</dbReference>
<feature type="transmembrane region" description="Helical" evidence="11">
    <location>
        <begin position="633"/>
        <end position="653"/>
    </location>
</feature>
<dbReference type="InterPro" id="IPR017979">
    <property type="entry name" value="GPCR_3_CS"/>
</dbReference>
<dbReference type="GO" id="GO:0004930">
    <property type="term" value="F:G protein-coupled receptor activity"/>
    <property type="evidence" value="ECO:0007669"/>
    <property type="project" value="UniProtKB-KW"/>
</dbReference>
<evidence type="ECO:0000256" key="2">
    <source>
        <dbReference type="ARBA" id="ARBA00007242"/>
    </source>
</evidence>
<keyword evidence="7 11" id="KW-0472">Membrane</keyword>
<feature type="transmembrane region" description="Helical" evidence="11">
    <location>
        <begin position="677"/>
        <end position="698"/>
    </location>
</feature>
<dbReference type="InterPro" id="IPR000337">
    <property type="entry name" value="GPCR_3"/>
</dbReference>
<feature type="transmembrane region" description="Helical" evidence="11">
    <location>
        <begin position="518"/>
        <end position="544"/>
    </location>
</feature>
<dbReference type="PANTHER" id="PTHR24060">
    <property type="entry name" value="METABOTROPIC GLUTAMATE RECEPTOR"/>
    <property type="match status" value="1"/>
</dbReference>
<feature type="domain" description="G-protein coupled receptors family 3 profile" evidence="12">
    <location>
        <begin position="519"/>
        <end position="776"/>
    </location>
</feature>
<dbReference type="PRINTS" id="PR00593">
    <property type="entry name" value="MTABOTROPICR"/>
</dbReference>
<keyword evidence="5 11" id="KW-1133">Transmembrane helix</keyword>
<dbReference type="EMBL" id="AMQN01001529">
    <property type="status" value="NOT_ANNOTATED_CDS"/>
    <property type="molecule type" value="Genomic_DNA"/>
</dbReference>
<dbReference type="InterPro" id="IPR011500">
    <property type="entry name" value="GPCR_3_9-Cys_dom"/>
</dbReference>
<dbReference type="InterPro" id="IPR000162">
    <property type="entry name" value="GPCR_3_mtglu_rcpt"/>
</dbReference>
<evidence type="ECO:0000256" key="8">
    <source>
        <dbReference type="ARBA" id="ARBA00023170"/>
    </source>
</evidence>
<evidence type="ECO:0000256" key="11">
    <source>
        <dbReference type="SAM" id="Phobius"/>
    </source>
</evidence>
<evidence type="ECO:0000313" key="13">
    <source>
        <dbReference type="EMBL" id="ELU03139.1"/>
    </source>
</evidence>
<feature type="transmembrane region" description="Helical" evidence="11">
    <location>
        <begin position="580"/>
        <end position="602"/>
    </location>
</feature>
<dbReference type="Proteomes" id="UP000014760">
    <property type="component" value="Unassembled WGS sequence"/>
</dbReference>
<evidence type="ECO:0000256" key="9">
    <source>
        <dbReference type="ARBA" id="ARBA00023180"/>
    </source>
</evidence>
<dbReference type="EMBL" id="AMQN01001530">
    <property type="status" value="NOT_ANNOTATED_CDS"/>
    <property type="molecule type" value="Genomic_DNA"/>
</dbReference>
<protein>
    <recommendedName>
        <fullName evidence="12">G-protein coupled receptors family 3 profile domain-containing protein</fullName>
    </recommendedName>
</protein>
<feature type="transmembrane region" description="Helical" evidence="11">
    <location>
        <begin position="738"/>
        <end position="762"/>
    </location>
</feature>
<dbReference type="CDD" id="cd15934">
    <property type="entry name" value="7tmC_mGluRs_group2_3"/>
    <property type="match status" value="1"/>
</dbReference>
<dbReference type="PRINTS" id="PR00248">
    <property type="entry name" value="GPCRMGR"/>
</dbReference>
<keyword evidence="4 11" id="KW-0812">Transmembrane</keyword>
<keyword evidence="15" id="KW-1185">Reference proteome</keyword>
<dbReference type="Pfam" id="PF01094">
    <property type="entry name" value="ANF_receptor"/>
    <property type="match status" value="1"/>
</dbReference>
<organism evidence="13">
    <name type="scientific">Capitella teleta</name>
    <name type="common">Polychaete worm</name>
    <dbReference type="NCBI Taxonomy" id="283909"/>
    <lineage>
        <taxon>Eukaryota</taxon>
        <taxon>Metazoa</taxon>
        <taxon>Spiralia</taxon>
        <taxon>Lophotrochozoa</taxon>
        <taxon>Annelida</taxon>
        <taxon>Polychaeta</taxon>
        <taxon>Sedentaria</taxon>
        <taxon>Scolecida</taxon>
        <taxon>Capitellidae</taxon>
        <taxon>Capitella</taxon>
    </lineage>
</organism>
<evidence type="ECO:0000313" key="15">
    <source>
        <dbReference type="Proteomes" id="UP000014760"/>
    </source>
</evidence>
<evidence type="ECO:0000256" key="10">
    <source>
        <dbReference type="ARBA" id="ARBA00023224"/>
    </source>
</evidence>
<dbReference type="EnsemblMetazoa" id="CapteT198326">
    <property type="protein sequence ID" value="CapteP198326"/>
    <property type="gene ID" value="CapteG198326"/>
</dbReference>
<reference evidence="13 15" key="2">
    <citation type="journal article" date="2013" name="Nature">
        <title>Insights into bilaterian evolution from three spiralian genomes.</title>
        <authorList>
            <person name="Simakov O."/>
            <person name="Marletaz F."/>
            <person name="Cho S.J."/>
            <person name="Edsinger-Gonzales E."/>
            <person name="Havlak P."/>
            <person name="Hellsten U."/>
            <person name="Kuo D.H."/>
            <person name="Larsson T."/>
            <person name="Lv J."/>
            <person name="Arendt D."/>
            <person name="Savage R."/>
            <person name="Osoegawa K."/>
            <person name="de Jong P."/>
            <person name="Grimwood J."/>
            <person name="Chapman J.A."/>
            <person name="Shapiro H."/>
            <person name="Aerts A."/>
            <person name="Otillar R.P."/>
            <person name="Terry A.Y."/>
            <person name="Boore J.L."/>
            <person name="Grigoriev I.V."/>
            <person name="Lindberg D.R."/>
            <person name="Seaver E.C."/>
            <person name="Weisblat D.A."/>
            <person name="Putnam N.H."/>
            <person name="Rokhsar D.S."/>
        </authorList>
    </citation>
    <scope>NUCLEOTIDE SEQUENCE</scope>
    <source>
        <strain evidence="13 15">I ESC-2004</strain>
    </source>
</reference>
<evidence type="ECO:0000256" key="4">
    <source>
        <dbReference type="ARBA" id="ARBA00022692"/>
    </source>
</evidence>
<feature type="transmembrane region" description="Helical" evidence="11">
    <location>
        <begin position="556"/>
        <end position="574"/>
    </location>
</feature>
<dbReference type="InterPro" id="IPR050726">
    <property type="entry name" value="mGluR"/>
</dbReference>
<dbReference type="InterPro" id="IPR017978">
    <property type="entry name" value="GPCR_3_C"/>
</dbReference>
<reference evidence="15" key="1">
    <citation type="submission" date="2012-12" db="EMBL/GenBank/DDBJ databases">
        <authorList>
            <person name="Hellsten U."/>
            <person name="Grimwood J."/>
            <person name="Chapman J.A."/>
            <person name="Shapiro H."/>
            <person name="Aerts A."/>
            <person name="Otillar R.P."/>
            <person name="Terry A.Y."/>
            <person name="Boore J.L."/>
            <person name="Simakov O."/>
            <person name="Marletaz F."/>
            <person name="Cho S.-J."/>
            <person name="Edsinger-Gonzales E."/>
            <person name="Havlak P."/>
            <person name="Kuo D.-H."/>
            <person name="Larsson T."/>
            <person name="Lv J."/>
            <person name="Arendt D."/>
            <person name="Savage R."/>
            <person name="Osoegawa K."/>
            <person name="de Jong P."/>
            <person name="Lindberg D.R."/>
            <person name="Seaver E.C."/>
            <person name="Weisblat D.A."/>
            <person name="Putnam N.H."/>
            <person name="Grigoriev I.V."/>
            <person name="Rokhsar D.S."/>
        </authorList>
    </citation>
    <scope>NUCLEOTIDE SEQUENCE</scope>
    <source>
        <strain evidence="15">I ESC-2004</strain>
    </source>
</reference>
<dbReference type="GO" id="GO:0005886">
    <property type="term" value="C:plasma membrane"/>
    <property type="evidence" value="ECO:0007669"/>
    <property type="project" value="UniProtKB-SubCell"/>
</dbReference>
<dbReference type="AlphaFoldDB" id="R7UAX3"/>
<evidence type="ECO:0000259" key="12">
    <source>
        <dbReference type="PROSITE" id="PS50259"/>
    </source>
</evidence>
<dbReference type="HOGENOM" id="CLU_005389_0_0_1"/>
<dbReference type="InterPro" id="IPR038550">
    <property type="entry name" value="GPCR_3_9-Cys_sf"/>
</dbReference>
<dbReference type="Pfam" id="PF07562">
    <property type="entry name" value="NCD3G"/>
    <property type="match status" value="1"/>
</dbReference>
<sequence>MVSADRKEIRIDGDIILGGLFPMHEKGVGGKMCGAIKEEKGIQRVEAMLFAVDQINADPKLLRQFNITLGVHILDTCLRDTYALEQSLEFIKAHMSTLDVTEYKCASGQTPIYSPKKPVAGVIGAAASPVSIMVANILRLFKIPQISYASTGIELSDKSRFGYFSRVVPPDTYQAQAMVNVVQAFGWSYVSTLADEGNYGERGIAAFETLADRAGICVAKSLKIPREVKPDTFKRLIKELLENQKAKVVILFASIDMEVTEIIHWLASDSWGSKAVPVNGQEWAAEGTITILPTRNVLTEFDDYFTKLTPENNSRNPWFDEFWESHFRGREYKQEGLVPFVVDSVYVMAHALKDLHDDKCGDTPGVCPDMLPLPGPDLLHRIRNTSFVGAAGHVVKFNDKGDATVRYTVYQYQKKSEKVFDYVPIGTWTDGLVVDKSLIRWKSGKQGPRSICSEPCPPGSVKKTEGLDSCCWVCLRCDHHEILEDESTCSQCPNGTFPDKTKSVCNPLPIQFLAMTSAWAIVPVVFAVCGMLTTLFVLLVFVRFDDTPVIMASGRELCYVMVAGLLLSYVMTFIMVAKPSLMSCTLLRIGLGLSMCICYSAILTKTNRISRIFNRGVKAMVKRPSYTSPRSQLVICACLVSVQVFGAITWVIMDPPGVTHTYPDRKTVVLRCRSNNVAVVLSLLYNMVLIIMCTVYAFKTRKIPENFNEAKYIAFTMYSTCIVWLAFVPIYFGTKNDFKIQIMALCMCISISATVQLGCLFVPKVYIVLFQPHKNANAFCHRLH</sequence>
<dbReference type="PROSITE" id="PS00981">
    <property type="entry name" value="G_PROTEIN_RECEP_F3_3"/>
    <property type="match status" value="1"/>
</dbReference>
<keyword evidence="8" id="KW-0675">Receptor</keyword>
<gene>
    <name evidence="13" type="ORF">CAPTEDRAFT_198326</name>
</gene>
<evidence type="ECO:0000256" key="6">
    <source>
        <dbReference type="ARBA" id="ARBA00023040"/>
    </source>
</evidence>
<dbReference type="EMBL" id="AMQN01001531">
    <property type="status" value="NOT_ANNOTATED_CDS"/>
    <property type="molecule type" value="Genomic_DNA"/>
</dbReference>
<evidence type="ECO:0000313" key="14">
    <source>
        <dbReference type="EnsemblMetazoa" id="CapteP198326"/>
    </source>
</evidence>
<dbReference type="FunFam" id="2.10.50.30:FF:000001">
    <property type="entry name" value="metabotropic glutamate receptor 1"/>
    <property type="match status" value="1"/>
</dbReference>
<evidence type="ECO:0000256" key="1">
    <source>
        <dbReference type="ARBA" id="ARBA00004651"/>
    </source>
</evidence>
<keyword evidence="10" id="KW-0807">Transducer</keyword>
<dbReference type="InterPro" id="IPR028082">
    <property type="entry name" value="Peripla_BP_I"/>
</dbReference>
<dbReference type="Gene3D" id="3.40.50.2300">
    <property type="match status" value="2"/>
</dbReference>
<dbReference type="EMBL" id="KB303456">
    <property type="protein sequence ID" value="ELU03139.1"/>
    <property type="molecule type" value="Genomic_DNA"/>
</dbReference>
<dbReference type="OMA" id="MPCGDIR"/>
<dbReference type="PROSITE" id="PS50259">
    <property type="entry name" value="G_PROTEIN_RECEP_F3_4"/>
    <property type="match status" value="1"/>
</dbReference>
<dbReference type="SUPFAM" id="SSF53822">
    <property type="entry name" value="Periplasmic binding protein-like I"/>
    <property type="match status" value="1"/>
</dbReference>
<reference evidence="14" key="3">
    <citation type="submission" date="2015-06" db="UniProtKB">
        <authorList>
            <consortium name="EnsemblMetazoa"/>
        </authorList>
    </citation>
    <scope>IDENTIFICATION</scope>
</reference>
<evidence type="ECO:0000256" key="3">
    <source>
        <dbReference type="ARBA" id="ARBA00022475"/>
    </source>
</evidence>
<keyword evidence="9" id="KW-0325">Glycoprotein</keyword>
<evidence type="ECO:0000256" key="7">
    <source>
        <dbReference type="ARBA" id="ARBA00023136"/>
    </source>
</evidence>
<name>R7UAX3_CAPTE</name>
<evidence type="ECO:0000256" key="5">
    <source>
        <dbReference type="ARBA" id="ARBA00022989"/>
    </source>
</evidence>
<dbReference type="STRING" id="283909.R7UAX3"/>
<keyword evidence="6" id="KW-0297">G-protein coupled receptor</keyword>
<dbReference type="OrthoDB" id="425344at2759"/>
<dbReference type="InterPro" id="IPR001828">
    <property type="entry name" value="ANF_lig-bd_rcpt"/>
</dbReference>
<keyword evidence="3" id="KW-1003">Cell membrane</keyword>